<evidence type="ECO:0000313" key="3">
    <source>
        <dbReference type="Proteomes" id="UP000184315"/>
    </source>
</evidence>
<dbReference type="AlphaFoldDB" id="A0A1J1LNG1"/>
<proteinExistence type="predicted"/>
<keyword evidence="3" id="KW-1185">Reference proteome</keyword>
<reference evidence="3" key="1">
    <citation type="submission" date="2015-10" db="EMBL/GenBank/DDBJ databases">
        <authorList>
            <person name="Regsiter A."/>
            <person name="william w."/>
        </authorList>
    </citation>
    <scope>NUCLEOTIDE SEQUENCE [LARGE SCALE GENOMIC DNA]</scope>
</reference>
<evidence type="ECO:0000313" key="2">
    <source>
        <dbReference type="EMBL" id="CUR34096.1"/>
    </source>
</evidence>
<dbReference type="RefSeq" id="WP_186440422.1">
    <property type="nucleotide sequence ID" value="NZ_LN889812.1"/>
</dbReference>
<feature type="compositionally biased region" description="Polar residues" evidence="1">
    <location>
        <begin position="1"/>
        <end position="10"/>
    </location>
</feature>
<name>A0A1J1LNG1_9CYAN</name>
<feature type="region of interest" description="Disordered" evidence="1">
    <location>
        <begin position="1"/>
        <end position="20"/>
    </location>
</feature>
<dbReference type="EMBL" id="CZDF01000171">
    <property type="protein sequence ID" value="CUR34096.1"/>
    <property type="molecule type" value="Genomic_DNA"/>
</dbReference>
<evidence type="ECO:0000256" key="1">
    <source>
        <dbReference type="SAM" id="MobiDB-lite"/>
    </source>
</evidence>
<gene>
    <name evidence="2" type="ORF">PL9214640103</name>
</gene>
<dbReference type="STRING" id="671072.PL9214640103"/>
<dbReference type="Proteomes" id="UP000184315">
    <property type="component" value="Unassembled WGS sequence"/>
</dbReference>
<organism evidence="2 3">
    <name type="scientific">Planktothrix tepida PCC 9214</name>
    <dbReference type="NCBI Taxonomy" id="671072"/>
    <lineage>
        <taxon>Bacteria</taxon>
        <taxon>Bacillati</taxon>
        <taxon>Cyanobacteriota</taxon>
        <taxon>Cyanophyceae</taxon>
        <taxon>Oscillatoriophycideae</taxon>
        <taxon>Oscillatoriales</taxon>
        <taxon>Microcoleaceae</taxon>
        <taxon>Planktothrix</taxon>
    </lineage>
</organism>
<protein>
    <submittedName>
        <fullName evidence="2">Uncharacterized protein</fullName>
    </submittedName>
</protein>
<accession>A0A1J1LNG1</accession>
<feature type="compositionally biased region" description="Basic and acidic residues" evidence="1">
    <location>
        <begin position="11"/>
        <end position="20"/>
    </location>
</feature>
<sequence>MRTNHNNSKNNTDKTRKDIRNNALFTQITAEEEVFVRGGKIKVVAPPER</sequence>